<evidence type="ECO:0000313" key="6">
    <source>
        <dbReference type="EMBL" id="GAN12622.1"/>
    </source>
</evidence>
<name>A0A0C9N8W1_SPHPI</name>
<dbReference type="CDD" id="cd08421">
    <property type="entry name" value="PBP2_LTTR_like_1"/>
    <property type="match status" value="1"/>
</dbReference>
<dbReference type="EMBL" id="BBJS01000012">
    <property type="protein sequence ID" value="GAN12622.1"/>
    <property type="molecule type" value="Genomic_DNA"/>
</dbReference>
<dbReference type="SUPFAM" id="SSF46785">
    <property type="entry name" value="Winged helix' DNA-binding domain"/>
    <property type="match status" value="1"/>
</dbReference>
<protein>
    <submittedName>
        <fullName evidence="6">DNA, contig: SP612</fullName>
    </submittedName>
</protein>
<sequence>MKRLNFSDLRLFCQVVEGGSITAGATRMNLALSAASTRLRDIEAEVGTTLLVRSRSGVVPTPAGEALLAHARGLLAGAERMHEELSSYVGGTAGHVRLLSNTNALTEFLPDVLGRFLAAHPGTTVDVQERLSDEIVGMIAEGAAEIGIVAGTVDTGTLQSLPFRTDRFVLVASHSHALAKQTGVAFSDVLGEDFVGLDRASALQRFLANRATREGRRLRLRVQLRSFDAICRLVEAGVGVGIVPATTAHRAARTTAISIVPLLDAWAQRDLRVCLRSLTSLSVRARQLANMLAEGWAETTPD</sequence>
<comment type="caution">
    <text evidence="6">The sequence shown here is derived from an EMBL/GenBank/DDBJ whole genome shotgun (WGS) entry which is preliminary data.</text>
</comment>
<keyword evidence="2" id="KW-0805">Transcription regulation</keyword>
<dbReference type="Proteomes" id="UP000032025">
    <property type="component" value="Unassembled WGS sequence"/>
</dbReference>
<proteinExistence type="inferred from homology"/>
<comment type="similarity">
    <text evidence="1">Belongs to the LysR transcriptional regulatory family.</text>
</comment>
<keyword evidence="7" id="KW-1185">Reference proteome</keyword>
<evidence type="ECO:0000256" key="4">
    <source>
        <dbReference type="ARBA" id="ARBA00023163"/>
    </source>
</evidence>
<evidence type="ECO:0000256" key="2">
    <source>
        <dbReference type="ARBA" id="ARBA00023015"/>
    </source>
</evidence>
<keyword evidence="3" id="KW-0238">DNA-binding</keyword>
<dbReference type="InterPro" id="IPR036388">
    <property type="entry name" value="WH-like_DNA-bd_sf"/>
</dbReference>
<dbReference type="AlphaFoldDB" id="A0A0C9N8W1"/>
<dbReference type="RefSeq" id="WP_042468554.1">
    <property type="nucleotide sequence ID" value="NZ_BBJS01000012.1"/>
</dbReference>
<reference evidence="6 7" key="1">
    <citation type="submission" date="2014-08" db="EMBL/GenBank/DDBJ databases">
        <title>Whole genome shotgun sequence of Sphingomonas paucimobilis NBRC 13935.</title>
        <authorList>
            <person name="Hosoyama A."/>
            <person name="Hashimoto M."/>
            <person name="Hosoyama Y."/>
            <person name="Noguchi M."/>
            <person name="Uohara A."/>
            <person name="Ohji S."/>
            <person name="Katano-Makiyama Y."/>
            <person name="Ichikawa N."/>
            <person name="Kimura A."/>
            <person name="Yamazoe A."/>
            <person name="Fujita N."/>
        </authorList>
    </citation>
    <scope>NUCLEOTIDE SEQUENCE [LARGE SCALE GENOMIC DNA]</scope>
    <source>
        <strain evidence="6 7">NBRC 13935</strain>
    </source>
</reference>
<dbReference type="InterPro" id="IPR005119">
    <property type="entry name" value="LysR_subst-bd"/>
</dbReference>
<dbReference type="InterPro" id="IPR050950">
    <property type="entry name" value="HTH-type_LysR_regulators"/>
</dbReference>
<dbReference type="PANTHER" id="PTHR30419">
    <property type="entry name" value="HTH-TYPE TRANSCRIPTIONAL REGULATOR YBHD"/>
    <property type="match status" value="1"/>
</dbReference>
<evidence type="ECO:0000256" key="3">
    <source>
        <dbReference type="ARBA" id="ARBA00023125"/>
    </source>
</evidence>
<dbReference type="PANTHER" id="PTHR30419:SF2">
    <property type="entry name" value="LYSR FAMILY TRANSCRIPTIONAL REGULATOR"/>
    <property type="match status" value="1"/>
</dbReference>
<dbReference type="GO" id="GO:0003700">
    <property type="term" value="F:DNA-binding transcription factor activity"/>
    <property type="evidence" value="ECO:0007669"/>
    <property type="project" value="InterPro"/>
</dbReference>
<evidence type="ECO:0000256" key="1">
    <source>
        <dbReference type="ARBA" id="ARBA00009437"/>
    </source>
</evidence>
<feature type="domain" description="HTH lysR-type" evidence="5">
    <location>
        <begin position="4"/>
        <end position="61"/>
    </location>
</feature>
<dbReference type="GO" id="GO:0003677">
    <property type="term" value="F:DNA binding"/>
    <property type="evidence" value="ECO:0007669"/>
    <property type="project" value="UniProtKB-KW"/>
</dbReference>
<dbReference type="Gene3D" id="1.10.10.10">
    <property type="entry name" value="Winged helix-like DNA-binding domain superfamily/Winged helix DNA-binding domain"/>
    <property type="match status" value="1"/>
</dbReference>
<accession>A0A0C9N8W1</accession>
<dbReference type="PROSITE" id="PS50931">
    <property type="entry name" value="HTH_LYSR"/>
    <property type="match status" value="1"/>
</dbReference>
<dbReference type="Pfam" id="PF03466">
    <property type="entry name" value="LysR_substrate"/>
    <property type="match status" value="1"/>
</dbReference>
<keyword evidence="4" id="KW-0804">Transcription</keyword>
<dbReference type="Gene3D" id="3.40.190.290">
    <property type="match status" value="1"/>
</dbReference>
<gene>
    <name evidence="6" type="ORF">SP6_12_00160</name>
</gene>
<dbReference type="InterPro" id="IPR036390">
    <property type="entry name" value="WH_DNA-bd_sf"/>
</dbReference>
<evidence type="ECO:0000313" key="7">
    <source>
        <dbReference type="Proteomes" id="UP000032025"/>
    </source>
</evidence>
<dbReference type="GO" id="GO:0005829">
    <property type="term" value="C:cytosol"/>
    <property type="evidence" value="ECO:0007669"/>
    <property type="project" value="TreeGrafter"/>
</dbReference>
<organism evidence="6 7">
    <name type="scientific">Sphingomonas paucimobilis NBRC 13935</name>
    <dbReference type="NCBI Taxonomy" id="1219050"/>
    <lineage>
        <taxon>Bacteria</taxon>
        <taxon>Pseudomonadati</taxon>
        <taxon>Pseudomonadota</taxon>
        <taxon>Alphaproteobacteria</taxon>
        <taxon>Sphingomonadales</taxon>
        <taxon>Sphingomonadaceae</taxon>
        <taxon>Sphingomonas</taxon>
    </lineage>
</organism>
<dbReference type="GeneID" id="78526040"/>
<evidence type="ECO:0000259" key="5">
    <source>
        <dbReference type="PROSITE" id="PS50931"/>
    </source>
</evidence>
<dbReference type="InterPro" id="IPR000847">
    <property type="entry name" value="LysR_HTH_N"/>
</dbReference>
<dbReference type="Pfam" id="PF00126">
    <property type="entry name" value="HTH_1"/>
    <property type="match status" value="1"/>
</dbReference>
<dbReference type="SUPFAM" id="SSF53850">
    <property type="entry name" value="Periplasmic binding protein-like II"/>
    <property type="match status" value="1"/>
</dbReference>